<dbReference type="NCBIfam" id="TIGR02669">
    <property type="entry name" value="SpoIID_LytB"/>
    <property type="match status" value="1"/>
</dbReference>
<organism evidence="2 3">
    <name type="scientific">Oikeobacillus pervagus</name>
    <dbReference type="NCBI Taxonomy" id="1325931"/>
    <lineage>
        <taxon>Bacteria</taxon>
        <taxon>Bacillati</taxon>
        <taxon>Bacillota</taxon>
        <taxon>Bacilli</taxon>
        <taxon>Bacillales</taxon>
        <taxon>Bacillaceae</taxon>
        <taxon>Oikeobacillus</taxon>
    </lineage>
</organism>
<dbReference type="PANTHER" id="PTHR30032:SF4">
    <property type="entry name" value="AMIDASE ENHANCER"/>
    <property type="match status" value="1"/>
</dbReference>
<dbReference type="InterPro" id="IPR013693">
    <property type="entry name" value="SpoIID/LytB_N"/>
</dbReference>
<evidence type="ECO:0000313" key="2">
    <source>
        <dbReference type="EMBL" id="MDQ0214124.1"/>
    </source>
</evidence>
<dbReference type="GO" id="GO:0030288">
    <property type="term" value="C:outer membrane-bounded periplasmic space"/>
    <property type="evidence" value="ECO:0007669"/>
    <property type="project" value="TreeGrafter"/>
</dbReference>
<accession>A0AAJ1SWX8</accession>
<feature type="domain" description="Sporulation stage II protein D amidase enhancer LytB N-terminal" evidence="1">
    <location>
        <begin position="66"/>
        <end position="169"/>
    </location>
</feature>
<evidence type="ECO:0000259" key="1">
    <source>
        <dbReference type="Pfam" id="PF08486"/>
    </source>
</evidence>
<dbReference type="InterPro" id="IPR013486">
    <property type="entry name" value="SpoIID/LytB"/>
</dbReference>
<dbReference type="InterPro" id="IPR014225">
    <property type="entry name" value="Spore_II_D_firmicutes"/>
</dbReference>
<dbReference type="Pfam" id="PF08486">
    <property type="entry name" value="SpoIID"/>
    <property type="match status" value="1"/>
</dbReference>
<keyword evidence="3" id="KW-1185">Reference proteome</keyword>
<dbReference type="AlphaFoldDB" id="A0AAJ1SWX8"/>
<dbReference type="EMBL" id="JAUSUC010000004">
    <property type="protein sequence ID" value="MDQ0214124.1"/>
    <property type="molecule type" value="Genomic_DNA"/>
</dbReference>
<evidence type="ECO:0000313" key="3">
    <source>
        <dbReference type="Proteomes" id="UP001237207"/>
    </source>
</evidence>
<reference evidence="2" key="1">
    <citation type="submission" date="2023-07" db="EMBL/GenBank/DDBJ databases">
        <title>Genomic Encyclopedia of Type Strains, Phase IV (KMG-IV): sequencing the most valuable type-strain genomes for metagenomic binning, comparative biology and taxonomic classification.</title>
        <authorList>
            <person name="Goeker M."/>
        </authorList>
    </citation>
    <scope>NUCLEOTIDE SEQUENCE</scope>
    <source>
        <strain evidence="2">DSM 23947</strain>
    </source>
</reference>
<dbReference type="GO" id="GO:0030435">
    <property type="term" value="P:sporulation resulting in formation of a cellular spore"/>
    <property type="evidence" value="ECO:0007669"/>
    <property type="project" value="InterPro"/>
</dbReference>
<protein>
    <submittedName>
        <fullName evidence="2">Stage II sporulation protein D</fullName>
    </submittedName>
</protein>
<dbReference type="RefSeq" id="WP_307256114.1">
    <property type="nucleotide sequence ID" value="NZ_JAUSUC010000004.1"/>
</dbReference>
<comment type="caution">
    <text evidence="2">The sequence shown here is derived from an EMBL/GenBank/DDBJ whole genome shotgun (WGS) entry which is preliminary data.</text>
</comment>
<proteinExistence type="predicted"/>
<gene>
    <name evidence="2" type="ORF">J2S13_000520</name>
</gene>
<dbReference type="Proteomes" id="UP001237207">
    <property type="component" value="Unassembled WGS sequence"/>
</dbReference>
<name>A0AAJ1SWX8_9BACI</name>
<dbReference type="PANTHER" id="PTHR30032">
    <property type="entry name" value="N-ACETYLMURAMOYL-L-ALANINE AMIDASE-RELATED"/>
    <property type="match status" value="1"/>
</dbReference>
<dbReference type="InterPro" id="IPR051922">
    <property type="entry name" value="Bact_Sporulation_Assoc"/>
</dbReference>
<dbReference type="NCBIfam" id="TIGR02870">
    <property type="entry name" value="spore_II_D"/>
    <property type="match status" value="1"/>
</dbReference>
<sequence length="342" mass="37905">MKKLNPVIVALSILLVAAMAVPALLVLPFSSNDQAKGKLGEQLEKPTKSNTNQPESSIEVSVFRSNQNTVEKLPLEKYVAGVVAAEMPADFEKEALKAQALSARTFIVKKIMNPTNGTLPQNADVTDTIQHQVYKNQQELKGIWGKGFDWKMKKIEKAVSETAGQILTYNGEPIEASFFSTSNGFTENSESYWNHSIPYLKSVESPWDKNSPKFQSKKSLKLSEFEAKLGVKLNTTKDVGIITARTPGKRVATVKIGNQELTGREVREKLDLRSTDFSWVLKGDEIIITTKGYGHGVGMSQYGANGMAKEGKNYKEIVKHYYQDVEISPSEKLLANQTTARK</sequence>